<keyword evidence="3" id="KW-1185">Reference proteome</keyword>
<dbReference type="EMBL" id="LR999452">
    <property type="protein sequence ID" value="CAE5964811.1"/>
    <property type="molecule type" value="Genomic_DNA"/>
</dbReference>
<evidence type="ECO:0000313" key="2">
    <source>
        <dbReference type="EMBL" id="CAE5964811.1"/>
    </source>
</evidence>
<name>A0A8S1ZRB4_ARAAE</name>
<evidence type="ECO:0000313" key="3">
    <source>
        <dbReference type="Proteomes" id="UP000682877"/>
    </source>
</evidence>
<accession>A0A8S1ZRB4</accession>
<reference evidence="2" key="1">
    <citation type="submission" date="2021-01" db="EMBL/GenBank/DDBJ databases">
        <authorList>
            <person name="Bezrukov I."/>
        </authorList>
    </citation>
    <scope>NUCLEOTIDE SEQUENCE</scope>
</reference>
<dbReference type="AlphaFoldDB" id="A0A8S1ZRB4"/>
<protein>
    <submittedName>
        <fullName evidence="2">Uncharacterized protein</fullName>
    </submittedName>
</protein>
<proteinExistence type="predicted"/>
<feature type="region of interest" description="Disordered" evidence="1">
    <location>
        <begin position="199"/>
        <end position="218"/>
    </location>
</feature>
<dbReference type="Proteomes" id="UP000682877">
    <property type="component" value="Chromosome 2"/>
</dbReference>
<dbReference type="PANTHER" id="PTHR48237">
    <property type="entry name" value="GAMMA-TUBULIN COMPLEX COMPONENT"/>
    <property type="match status" value="1"/>
</dbReference>
<evidence type="ECO:0000256" key="1">
    <source>
        <dbReference type="SAM" id="MobiDB-lite"/>
    </source>
</evidence>
<gene>
    <name evidence="2" type="ORF">AARE701A_LOCUS5944</name>
</gene>
<feature type="compositionally biased region" description="Polar residues" evidence="1">
    <location>
        <begin position="199"/>
        <end position="211"/>
    </location>
</feature>
<dbReference type="PANTHER" id="PTHR48237:SF1">
    <property type="entry name" value="SPC97_SPC98 FAMILY OF SPINDLE POLE BODY (SBP) COMPONENT"/>
    <property type="match status" value="1"/>
</dbReference>
<organism evidence="2 3">
    <name type="scientific">Arabidopsis arenosa</name>
    <name type="common">Sand rock-cress</name>
    <name type="synonym">Cardaminopsis arenosa</name>
    <dbReference type="NCBI Taxonomy" id="38785"/>
    <lineage>
        <taxon>Eukaryota</taxon>
        <taxon>Viridiplantae</taxon>
        <taxon>Streptophyta</taxon>
        <taxon>Embryophyta</taxon>
        <taxon>Tracheophyta</taxon>
        <taxon>Spermatophyta</taxon>
        <taxon>Magnoliopsida</taxon>
        <taxon>eudicotyledons</taxon>
        <taxon>Gunneridae</taxon>
        <taxon>Pentapetalae</taxon>
        <taxon>rosids</taxon>
        <taxon>malvids</taxon>
        <taxon>Brassicales</taxon>
        <taxon>Brassicaceae</taxon>
        <taxon>Camelineae</taxon>
        <taxon>Arabidopsis</taxon>
    </lineage>
</organism>
<sequence>MEELSQILKNNRTDDLTWFCSLSESELDLLISLKKLAIQRAKISAHQQLADKFDLKLLRALGLVLMEFVKKRVQDDTCLAPSVVHQLRLLDNCNLLKTHEDDTVDMEEILTQICDNKSKKKAPKRAKALQQKFASTTGYWNKSSSTLWMLFINTQWTGYITLRGVLSSKLNVGHFPHLADLVTRINYNYHYMSDTGSLMTSDGGETNSSRPWTAKSDV</sequence>